<organism evidence="2 3">
    <name type="scientific">Roseobacter litoralis (strain ATCC 49566 / DSM 6996 / JCM 21268 / NBRC 15278 / OCh 149)</name>
    <dbReference type="NCBI Taxonomy" id="391595"/>
    <lineage>
        <taxon>Bacteria</taxon>
        <taxon>Pseudomonadati</taxon>
        <taxon>Pseudomonadota</taxon>
        <taxon>Alphaproteobacteria</taxon>
        <taxon>Rhodobacterales</taxon>
        <taxon>Roseobacteraceae</taxon>
        <taxon>Roseobacter</taxon>
    </lineage>
</organism>
<dbReference type="KEGG" id="rli:RLO149_c025160"/>
<dbReference type="STRING" id="391595.RLO149_c025160"/>
<dbReference type="AlphaFoldDB" id="F7ZCR0"/>
<feature type="transmembrane region" description="Helical" evidence="1">
    <location>
        <begin position="6"/>
        <end position="26"/>
    </location>
</feature>
<keyword evidence="1" id="KW-0812">Transmembrane</keyword>
<reference evidence="2 3" key="1">
    <citation type="journal article" date="2011" name="BMC Genomics">
        <title>Comparative genome analysis and genome-guided physiological analysis of Roseobacter litoralis.</title>
        <authorList>
            <person name="Kalhoefer D."/>
            <person name="Thole S."/>
            <person name="Voget S."/>
            <person name="Lehmann R."/>
            <person name="Liesegang H."/>
            <person name="Wollher A."/>
            <person name="Daniel R."/>
            <person name="Simon M."/>
            <person name="Brinkhoff T."/>
        </authorList>
    </citation>
    <scope>NUCLEOTIDE SEQUENCE [LARGE SCALE GENOMIC DNA]</scope>
    <source>
        <strain evidence="3">ATCC 49566 / DSM 6996 / JCM 21268 / NBRC 15278 / OCh 149</strain>
    </source>
</reference>
<evidence type="ECO:0008006" key="4">
    <source>
        <dbReference type="Google" id="ProtNLM"/>
    </source>
</evidence>
<proteinExistence type="predicted"/>
<dbReference type="Proteomes" id="UP000001353">
    <property type="component" value="Chromosome"/>
</dbReference>
<dbReference type="RefSeq" id="WP_013962405.1">
    <property type="nucleotide sequence ID" value="NC_015730.1"/>
</dbReference>
<evidence type="ECO:0000313" key="3">
    <source>
        <dbReference type="Proteomes" id="UP000001353"/>
    </source>
</evidence>
<keyword evidence="1" id="KW-1133">Transmembrane helix</keyword>
<sequence length="106" mass="11927">MPRWVWFVPFGALVLALAVWGFRLGWIRATLTETHVIETYAARYLEMGGEGARITDCSAQPGRVAPVWIVVSCTGPDRVRFDFPVDRMGRLLKLAPDPQRLEAPET</sequence>
<keyword evidence="3" id="KW-1185">Reference proteome</keyword>
<name>F7ZCR0_ROSLO</name>
<gene>
    <name evidence="2" type="ordered locus">RLO149_c025160</name>
</gene>
<accession>F7ZCR0</accession>
<evidence type="ECO:0000313" key="2">
    <source>
        <dbReference type="EMBL" id="AEI94484.1"/>
    </source>
</evidence>
<evidence type="ECO:0000256" key="1">
    <source>
        <dbReference type="SAM" id="Phobius"/>
    </source>
</evidence>
<keyword evidence="1" id="KW-0472">Membrane</keyword>
<dbReference type="EMBL" id="CP002623">
    <property type="protein sequence ID" value="AEI94484.1"/>
    <property type="molecule type" value="Genomic_DNA"/>
</dbReference>
<protein>
    <recommendedName>
        <fullName evidence="4">DUF3301 domain-containing protein</fullName>
    </recommendedName>
</protein>
<dbReference type="HOGENOM" id="CLU_169032_0_0_5"/>
<dbReference type="OrthoDB" id="7874631at2"/>
<dbReference type="eggNOG" id="ENOG5033BEU">
    <property type="taxonomic scope" value="Bacteria"/>
</dbReference>